<name>A0AAD9JI67_9ANNE</name>
<dbReference type="InterPro" id="IPR052630">
    <property type="entry name" value="TTC17"/>
</dbReference>
<reference evidence="1" key="1">
    <citation type="journal article" date="2023" name="Mol. Biol. Evol.">
        <title>Third-Generation Sequencing Reveals the Adaptive Role of the Epigenome in Three Deep-Sea Polychaetes.</title>
        <authorList>
            <person name="Perez M."/>
            <person name="Aroh O."/>
            <person name="Sun Y."/>
            <person name="Lan Y."/>
            <person name="Juniper S.K."/>
            <person name="Young C.R."/>
            <person name="Angers B."/>
            <person name="Qian P.Y."/>
        </authorList>
    </citation>
    <scope>NUCLEOTIDE SEQUENCE</scope>
    <source>
        <strain evidence="1">P08H-3</strain>
    </source>
</reference>
<evidence type="ECO:0000313" key="2">
    <source>
        <dbReference type="Proteomes" id="UP001208570"/>
    </source>
</evidence>
<evidence type="ECO:0000313" key="1">
    <source>
        <dbReference type="EMBL" id="KAK2153227.1"/>
    </source>
</evidence>
<gene>
    <name evidence="1" type="ORF">LSH36_304g09030</name>
</gene>
<dbReference type="PANTHER" id="PTHR16091:SF1">
    <property type="entry name" value="TETRATRICOPEPTIDE REPEAT PROTEIN 17"/>
    <property type="match status" value="1"/>
</dbReference>
<dbReference type="AlphaFoldDB" id="A0AAD9JI67"/>
<dbReference type="GO" id="GO:0015629">
    <property type="term" value="C:actin cytoskeleton"/>
    <property type="evidence" value="ECO:0007669"/>
    <property type="project" value="TreeGrafter"/>
</dbReference>
<accession>A0AAD9JI67</accession>
<dbReference type="EMBL" id="JAODUP010000304">
    <property type="protein sequence ID" value="KAK2153227.1"/>
    <property type="molecule type" value="Genomic_DNA"/>
</dbReference>
<dbReference type="GO" id="GO:0005737">
    <property type="term" value="C:cytoplasm"/>
    <property type="evidence" value="ECO:0007669"/>
    <property type="project" value="TreeGrafter"/>
</dbReference>
<dbReference type="GO" id="GO:0030041">
    <property type="term" value="P:actin filament polymerization"/>
    <property type="evidence" value="ECO:0007669"/>
    <property type="project" value="TreeGrafter"/>
</dbReference>
<organism evidence="1 2">
    <name type="scientific">Paralvinella palmiformis</name>
    <dbReference type="NCBI Taxonomy" id="53620"/>
    <lineage>
        <taxon>Eukaryota</taxon>
        <taxon>Metazoa</taxon>
        <taxon>Spiralia</taxon>
        <taxon>Lophotrochozoa</taxon>
        <taxon>Annelida</taxon>
        <taxon>Polychaeta</taxon>
        <taxon>Sedentaria</taxon>
        <taxon>Canalipalpata</taxon>
        <taxon>Terebellida</taxon>
        <taxon>Terebelliformia</taxon>
        <taxon>Alvinellidae</taxon>
        <taxon>Paralvinella</taxon>
    </lineage>
</organism>
<proteinExistence type="predicted"/>
<dbReference type="PANTHER" id="PTHR16091">
    <property type="entry name" value="TTC17 PROTEIN"/>
    <property type="match status" value="1"/>
</dbReference>
<sequence length="159" mass="18493">MGTEGADRPNWGWVREGRRKTKIALPIDSVFNLQRPYDLVAMLKQEHRAQILEDLRQELLIKKERIDKSEDRDTGLEQRFYRTDPDCIAAGKRLPEFDLYISTVLPLENKGVRPEEHIDFKAHPIPHPVSPVCTEMTELHFSMEAFEHLEDHTNSFVTG</sequence>
<keyword evidence="2" id="KW-1185">Reference proteome</keyword>
<comment type="caution">
    <text evidence="1">The sequence shown here is derived from an EMBL/GenBank/DDBJ whole genome shotgun (WGS) entry which is preliminary data.</text>
</comment>
<dbReference type="Proteomes" id="UP001208570">
    <property type="component" value="Unassembled WGS sequence"/>
</dbReference>
<protein>
    <submittedName>
        <fullName evidence="1">Uncharacterized protein</fullName>
    </submittedName>
</protein>